<keyword evidence="2 5" id="KW-0547">Nucleotide-binding</keyword>
<evidence type="ECO:0000256" key="2">
    <source>
        <dbReference type="ARBA" id="ARBA00022741"/>
    </source>
</evidence>
<organism evidence="8">
    <name type="scientific">Physcomitrium patens</name>
    <name type="common">Spreading-leaved earth moss</name>
    <name type="synonym">Physcomitrella patens</name>
    <dbReference type="NCBI Taxonomy" id="3218"/>
    <lineage>
        <taxon>Eukaryota</taxon>
        <taxon>Viridiplantae</taxon>
        <taxon>Streptophyta</taxon>
        <taxon>Embryophyta</taxon>
        <taxon>Bryophyta</taxon>
        <taxon>Bryophytina</taxon>
        <taxon>Bryopsida</taxon>
        <taxon>Funariidae</taxon>
        <taxon>Funariales</taxon>
        <taxon>Funariaceae</taxon>
        <taxon>Physcomitrium</taxon>
    </lineage>
</organism>
<evidence type="ECO:0000256" key="5">
    <source>
        <dbReference type="PROSITE-ProRule" id="PRU10141"/>
    </source>
</evidence>
<dbReference type="InterPro" id="IPR017441">
    <property type="entry name" value="Protein_kinase_ATP_BS"/>
</dbReference>
<name>A0A2K1LAL5_PHYPA</name>
<keyword evidence="1" id="KW-0808">Transferase</keyword>
<dbReference type="CDD" id="cd14066">
    <property type="entry name" value="STKc_IRAK"/>
    <property type="match status" value="1"/>
</dbReference>
<dbReference type="FunCoup" id="A0A2K1LAL5">
    <property type="interactions" value="2017"/>
</dbReference>
<dbReference type="GO" id="GO:0005524">
    <property type="term" value="F:ATP binding"/>
    <property type="evidence" value="ECO:0007669"/>
    <property type="project" value="UniProtKB-UniRule"/>
</dbReference>
<evidence type="ECO:0000259" key="7">
    <source>
        <dbReference type="PROSITE" id="PS50011"/>
    </source>
</evidence>
<dbReference type="EMBL" id="ABEU02000001">
    <property type="protein sequence ID" value="PNR63071.1"/>
    <property type="molecule type" value="Genomic_DNA"/>
</dbReference>
<dbReference type="Gramene" id="Pp3c1_32540V3.1">
    <property type="protein sequence ID" value="Pp3c1_32540V3.1"/>
    <property type="gene ID" value="Pp3c1_32540"/>
</dbReference>
<dbReference type="InterPro" id="IPR000719">
    <property type="entry name" value="Prot_kinase_dom"/>
</dbReference>
<dbReference type="Proteomes" id="UP000006727">
    <property type="component" value="Chromosome 1"/>
</dbReference>
<dbReference type="GeneID" id="112284057"/>
<dbReference type="PROSITE" id="PS00108">
    <property type="entry name" value="PROTEIN_KINASE_ST"/>
    <property type="match status" value="1"/>
</dbReference>
<protein>
    <recommendedName>
        <fullName evidence="7">Protein kinase domain-containing protein</fullName>
    </recommendedName>
</protein>
<dbReference type="InterPro" id="IPR008271">
    <property type="entry name" value="Ser/Thr_kinase_AS"/>
</dbReference>
<dbReference type="OrthoDB" id="408964at2759"/>
<dbReference type="Pfam" id="PF00069">
    <property type="entry name" value="Pkinase"/>
    <property type="match status" value="1"/>
</dbReference>
<dbReference type="SUPFAM" id="SSF56112">
    <property type="entry name" value="Protein kinase-like (PK-like)"/>
    <property type="match status" value="1"/>
</dbReference>
<reference evidence="8 10" key="1">
    <citation type="journal article" date="2008" name="Science">
        <title>The Physcomitrella genome reveals evolutionary insights into the conquest of land by plants.</title>
        <authorList>
            <person name="Rensing S."/>
            <person name="Lang D."/>
            <person name="Zimmer A."/>
            <person name="Terry A."/>
            <person name="Salamov A."/>
            <person name="Shapiro H."/>
            <person name="Nishiyama T."/>
            <person name="Perroud P.-F."/>
            <person name="Lindquist E."/>
            <person name="Kamisugi Y."/>
            <person name="Tanahashi T."/>
            <person name="Sakakibara K."/>
            <person name="Fujita T."/>
            <person name="Oishi K."/>
            <person name="Shin-I T."/>
            <person name="Kuroki Y."/>
            <person name="Toyoda A."/>
            <person name="Suzuki Y."/>
            <person name="Hashimoto A."/>
            <person name="Yamaguchi K."/>
            <person name="Sugano A."/>
            <person name="Kohara Y."/>
            <person name="Fujiyama A."/>
            <person name="Anterola A."/>
            <person name="Aoki S."/>
            <person name="Ashton N."/>
            <person name="Barbazuk W.B."/>
            <person name="Barker E."/>
            <person name="Bennetzen J."/>
            <person name="Bezanilla M."/>
            <person name="Blankenship R."/>
            <person name="Cho S.H."/>
            <person name="Dutcher S."/>
            <person name="Estelle M."/>
            <person name="Fawcett J.A."/>
            <person name="Gundlach H."/>
            <person name="Hanada K."/>
            <person name="Heyl A."/>
            <person name="Hicks K.A."/>
            <person name="Hugh J."/>
            <person name="Lohr M."/>
            <person name="Mayer K."/>
            <person name="Melkozernov A."/>
            <person name="Murata T."/>
            <person name="Nelson D."/>
            <person name="Pils B."/>
            <person name="Prigge M."/>
            <person name="Reiss B."/>
            <person name="Renner T."/>
            <person name="Rombauts S."/>
            <person name="Rushton P."/>
            <person name="Sanderfoot A."/>
            <person name="Schween G."/>
            <person name="Shiu S.-H."/>
            <person name="Stueber K."/>
            <person name="Theodoulou F.L."/>
            <person name="Tu H."/>
            <person name="Van de Peer Y."/>
            <person name="Verrier P.J."/>
            <person name="Waters E."/>
            <person name="Wood A."/>
            <person name="Yang L."/>
            <person name="Cove D."/>
            <person name="Cuming A."/>
            <person name="Hasebe M."/>
            <person name="Lucas S."/>
            <person name="Mishler D.B."/>
            <person name="Reski R."/>
            <person name="Grigoriev I."/>
            <person name="Quatrano R.S."/>
            <person name="Boore J.L."/>
        </authorList>
    </citation>
    <scope>NUCLEOTIDE SEQUENCE [LARGE SCALE GENOMIC DNA]</scope>
    <source>
        <strain evidence="9 10">cv. Gransden 2004</strain>
    </source>
</reference>
<keyword evidence="3" id="KW-0418">Kinase</keyword>
<evidence type="ECO:0000256" key="6">
    <source>
        <dbReference type="SAM" id="MobiDB-lite"/>
    </source>
</evidence>
<dbReference type="FunFam" id="1.10.510.10:FF:000284">
    <property type="entry name" value="Putative receptor-like serine/threonine-protein kinase"/>
    <property type="match status" value="1"/>
</dbReference>
<dbReference type="SMART" id="SM00220">
    <property type="entry name" value="S_TKc"/>
    <property type="match status" value="1"/>
</dbReference>
<dbReference type="PaxDb" id="3218-PP1S249_93V6.1"/>
<proteinExistence type="predicted"/>
<keyword evidence="10" id="KW-1185">Reference proteome</keyword>
<dbReference type="GO" id="GO:0007165">
    <property type="term" value="P:signal transduction"/>
    <property type="evidence" value="ECO:0000318"/>
    <property type="project" value="GO_Central"/>
</dbReference>
<keyword evidence="4 5" id="KW-0067">ATP-binding</keyword>
<dbReference type="AlphaFoldDB" id="A0A2K1LAL5"/>
<dbReference type="Gene3D" id="3.30.200.20">
    <property type="entry name" value="Phosphorylase Kinase, domain 1"/>
    <property type="match status" value="1"/>
</dbReference>
<dbReference type="SUPFAM" id="SSF52402">
    <property type="entry name" value="Adenine nucleotide alpha hydrolases-like"/>
    <property type="match status" value="1"/>
</dbReference>
<reference evidence="9" key="3">
    <citation type="submission" date="2020-12" db="UniProtKB">
        <authorList>
            <consortium name="EnsemblPlants"/>
        </authorList>
    </citation>
    <scope>IDENTIFICATION</scope>
</reference>
<evidence type="ECO:0000256" key="1">
    <source>
        <dbReference type="ARBA" id="ARBA00022679"/>
    </source>
</evidence>
<feature type="domain" description="Protein kinase" evidence="7">
    <location>
        <begin position="549"/>
        <end position="828"/>
    </location>
</feature>
<accession>A0A2K1LAL5</accession>
<dbReference type="EnsemblPlants" id="Pp3c1_32540V3.2">
    <property type="protein sequence ID" value="Pp3c1_32540V3.2"/>
    <property type="gene ID" value="Pp3c1_32540"/>
</dbReference>
<feature type="binding site" evidence="5">
    <location>
        <position position="577"/>
    </location>
    <ligand>
        <name>ATP</name>
        <dbReference type="ChEBI" id="CHEBI:30616"/>
    </ligand>
</feature>
<reference evidence="8 10" key="2">
    <citation type="journal article" date="2018" name="Plant J.">
        <title>The Physcomitrella patens chromosome-scale assembly reveals moss genome structure and evolution.</title>
        <authorList>
            <person name="Lang D."/>
            <person name="Ullrich K.K."/>
            <person name="Murat F."/>
            <person name="Fuchs J."/>
            <person name="Jenkins J."/>
            <person name="Haas F.B."/>
            <person name="Piednoel M."/>
            <person name="Gundlach H."/>
            <person name="Van Bel M."/>
            <person name="Meyberg R."/>
            <person name="Vives C."/>
            <person name="Morata J."/>
            <person name="Symeonidi A."/>
            <person name="Hiss M."/>
            <person name="Muchero W."/>
            <person name="Kamisugi Y."/>
            <person name="Saleh O."/>
            <person name="Blanc G."/>
            <person name="Decker E.L."/>
            <person name="van Gessel N."/>
            <person name="Grimwood J."/>
            <person name="Hayes R.D."/>
            <person name="Graham S.W."/>
            <person name="Gunter L.E."/>
            <person name="McDaniel S.F."/>
            <person name="Hoernstein S.N.W."/>
            <person name="Larsson A."/>
            <person name="Li F.W."/>
            <person name="Perroud P.F."/>
            <person name="Phillips J."/>
            <person name="Ranjan P."/>
            <person name="Rokshar D.S."/>
            <person name="Rothfels C.J."/>
            <person name="Schneider L."/>
            <person name="Shu S."/>
            <person name="Stevenson D.W."/>
            <person name="Thummler F."/>
            <person name="Tillich M."/>
            <person name="Villarreal Aguilar J.C."/>
            <person name="Widiez T."/>
            <person name="Wong G.K."/>
            <person name="Wymore A."/>
            <person name="Zhang Y."/>
            <person name="Zimmer A.D."/>
            <person name="Quatrano R.S."/>
            <person name="Mayer K.F.X."/>
            <person name="Goodstein D."/>
            <person name="Casacuberta J.M."/>
            <person name="Vandepoele K."/>
            <person name="Reski R."/>
            <person name="Cuming A.C."/>
            <person name="Tuskan G.A."/>
            <person name="Maumus F."/>
            <person name="Salse J."/>
            <person name="Schmutz J."/>
            <person name="Rensing S.A."/>
        </authorList>
    </citation>
    <scope>NUCLEOTIDE SEQUENCE [LARGE SCALE GENOMIC DNA]</scope>
    <source>
        <strain evidence="9 10">cv. Gransden 2004</strain>
    </source>
</reference>
<dbReference type="STRING" id="3218.A0A2K1LAL5"/>
<dbReference type="PROSITE" id="PS50011">
    <property type="entry name" value="PROTEIN_KINASE_DOM"/>
    <property type="match status" value="1"/>
</dbReference>
<dbReference type="RefSeq" id="XP_024379334.1">
    <property type="nucleotide sequence ID" value="XM_024523566.2"/>
</dbReference>
<dbReference type="PANTHER" id="PTHR47987">
    <property type="entry name" value="OS08G0249100 PROTEIN"/>
    <property type="match status" value="1"/>
</dbReference>
<gene>
    <name evidence="9" type="primary">LOC112284057</name>
    <name evidence="8" type="ORF">PHYPA_001496</name>
</gene>
<evidence type="ECO:0000313" key="10">
    <source>
        <dbReference type="Proteomes" id="UP000006727"/>
    </source>
</evidence>
<dbReference type="EnsemblPlants" id="Pp3c1_32540V3.1">
    <property type="protein sequence ID" value="Pp3c1_32540V3.1"/>
    <property type="gene ID" value="Pp3c1_32540"/>
</dbReference>
<dbReference type="InterPro" id="IPR046958">
    <property type="entry name" value="RBK1/2/STUNTED"/>
</dbReference>
<evidence type="ECO:0000256" key="4">
    <source>
        <dbReference type="ARBA" id="ARBA00022840"/>
    </source>
</evidence>
<evidence type="ECO:0000313" key="8">
    <source>
        <dbReference type="EMBL" id="PNR63071.1"/>
    </source>
</evidence>
<dbReference type="GO" id="GO:0005886">
    <property type="term" value="C:plasma membrane"/>
    <property type="evidence" value="ECO:0000318"/>
    <property type="project" value="GO_Central"/>
</dbReference>
<dbReference type="Gene3D" id="1.10.510.10">
    <property type="entry name" value="Transferase(Phosphotransferase) domain 1"/>
    <property type="match status" value="1"/>
</dbReference>
<dbReference type="FunFam" id="3.30.200.20:FF:000268">
    <property type="entry name" value="probable receptor-like serine/threonine-protein kinase At5g57670"/>
    <property type="match status" value="1"/>
</dbReference>
<evidence type="ECO:0000313" key="9">
    <source>
        <dbReference type="EnsemblPlants" id="Pp3c1_32540V3.1"/>
    </source>
</evidence>
<dbReference type="InterPro" id="IPR011009">
    <property type="entry name" value="Kinase-like_dom_sf"/>
</dbReference>
<dbReference type="KEGG" id="ppp:112284057"/>
<sequence length="898" mass="99907">MGAETFYSTRPRVPSRILNCGEMVAESVLQQLEAELLLQHLEEEEMTVQSEFPSPNRRKLLVGMKCNVSCQELLAWTVVELAKPGDHILAFHVSSFPMDSVAKSEELQQHFEQLSNSLRGFIAVHENLCVMKQIKLEVEILTGVKVKKALVNFAKKQGTCELILGSNKHFTIGRNKLLGRYCLKRLPNTCTIKVLQHGEIILNEQGKLYADLPNIGGGMIKSLRGSMKSFKRSTTGASDESSDATPRPSRGLQPTFKELSYGINSTRYINHSTELEKCYFSDSSLCNSSVKASSKIETERPDMFLLQDQCDAQTIFPAKSSFVRSSFSCTPGQPDTSITSEEVLVPGWPLMHHSIGLDKLKRVPSVLYRPFLDKESPSLSSSHGLYLERKSALGPLHGRFSDKVQPARSPPHRLLSEKKITAPTRLDRHMSVVDWALQIPHRKRDNLKTPKMLTEDDCSKALREMARDAFGTCSYVNLEETAAETGSDDLHRATKNMQASLNLSPSEERKNLDVLTVGETPLARRLHVLCLDRYIAFEYEELEVATSHFSSGVVVGRGGGSEVYKGNMQNGKLVAVKLLNNGPQAEQELLNDVSINTTISHPHVVPMIGYCVDSPNMILVYDYLPEGNLEDRLHASGWKEPVLPWDVRFKVALGIAKALDYLHHRTSRPIIHRDVKASNILLTADFEPQLSDFGLAKWAPKKAPYLLCDDILGTFGYLAPEYFMYGRVNNKTDVYAFGVVLLELITGRPPIDNSKPKGHENLVKWAKPLLKETKLAELVDSRLAGLYDGDQVKKLIMAASLCVRQSSKRRPQMSRVLQIICGDCDELRNICTGPETSGESTSIDSEECDVDIAETPEFGGCATNIGTHLALALQGVEKDIISVRSFENSGIDLIYSSE</sequence>
<dbReference type="Gramene" id="Pp3c1_32540V3.2">
    <property type="protein sequence ID" value="Pp3c1_32540V3.2"/>
    <property type="gene ID" value="Pp3c1_32540"/>
</dbReference>
<feature type="region of interest" description="Disordered" evidence="6">
    <location>
        <begin position="231"/>
        <end position="255"/>
    </location>
</feature>
<dbReference type="PROSITE" id="PS00107">
    <property type="entry name" value="PROTEIN_KINASE_ATP"/>
    <property type="match status" value="1"/>
</dbReference>
<dbReference type="GO" id="GO:0004672">
    <property type="term" value="F:protein kinase activity"/>
    <property type="evidence" value="ECO:0000318"/>
    <property type="project" value="GO_Central"/>
</dbReference>
<evidence type="ECO:0000256" key="3">
    <source>
        <dbReference type="ARBA" id="ARBA00022777"/>
    </source>
</evidence>
<dbReference type="PANTHER" id="PTHR47987:SF11">
    <property type="entry name" value="RECEPTOR-LIKE CYTOSOLIC SERINE_THREONINE-PROTEIN KINASE RBK1 ISOFORM X1"/>
    <property type="match status" value="1"/>
</dbReference>